<keyword evidence="6" id="KW-1185">Reference proteome</keyword>
<keyword evidence="2" id="KW-0808">Transferase</keyword>
<name>S0FYU1_RUMCE</name>
<dbReference type="InterPro" id="IPR008928">
    <property type="entry name" value="6-hairpin_glycosidase_sf"/>
</dbReference>
<dbReference type="Gene3D" id="1.50.10.10">
    <property type="match status" value="1"/>
</dbReference>
<evidence type="ECO:0000259" key="4">
    <source>
        <dbReference type="Pfam" id="PF17167"/>
    </source>
</evidence>
<keyword evidence="1" id="KW-0328">Glycosyltransferase</keyword>
<proteinExistence type="predicted"/>
<dbReference type="Proteomes" id="UP000014155">
    <property type="component" value="Unassembled WGS sequence"/>
</dbReference>
<dbReference type="InterPro" id="IPR033432">
    <property type="entry name" value="GH94_catalytic"/>
</dbReference>
<dbReference type="STRING" id="1195236.CTER_0235"/>
<dbReference type="InterPro" id="IPR012341">
    <property type="entry name" value="6hp_glycosidase-like_sf"/>
</dbReference>
<organism evidence="5 6">
    <name type="scientific">Ruminiclostridium cellobioparum subsp. termitidis CT1112</name>
    <dbReference type="NCBI Taxonomy" id="1195236"/>
    <lineage>
        <taxon>Bacteria</taxon>
        <taxon>Bacillati</taxon>
        <taxon>Bacillota</taxon>
        <taxon>Clostridia</taxon>
        <taxon>Eubacteriales</taxon>
        <taxon>Oscillospiraceae</taxon>
        <taxon>Ruminiclostridium</taxon>
    </lineage>
</organism>
<evidence type="ECO:0000256" key="1">
    <source>
        <dbReference type="ARBA" id="ARBA00022676"/>
    </source>
</evidence>
<reference evidence="5 6" key="1">
    <citation type="journal article" date="2013" name="Genome Announc.">
        <title>Draft Genome Sequence of the Cellulolytic, Mesophilic, Anaerobic Bacterium Clostridium termitidis Strain CT1112 (DSM 5398).</title>
        <authorList>
            <person name="Lal S."/>
            <person name="Ramachandran U."/>
            <person name="Zhang X."/>
            <person name="Munir R."/>
            <person name="Sparling R."/>
            <person name="Levin D.B."/>
        </authorList>
    </citation>
    <scope>NUCLEOTIDE SEQUENCE [LARGE SCALE GENOMIC DNA]</scope>
    <source>
        <strain evidence="5 6">CT1112</strain>
    </source>
</reference>
<dbReference type="EMBL" id="AORV01000015">
    <property type="protein sequence ID" value="EMS73743.1"/>
    <property type="molecule type" value="Genomic_DNA"/>
</dbReference>
<feature type="domain" description="Glycosyl hydrolase 94 supersandwich" evidence="3">
    <location>
        <begin position="124"/>
        <end position="312"/>
    </location>
</feature>
<dbReference type="PANTHER" id="PTHR37469:SF2">
    <property type="entry name" value="CELLOBIONIC ACID PHOSPHORYLASE"/>
    <property type="match status" value="1"/>
</dbReference>
<dbReference type="Pfam" id="PF06165">
    <property type="entry name" value="GH94_b-supersand"/>
    <property type="match status" value="1"/>
</dbReference>
<dbReference type="GO" id="GO:0016757">
    <property type="term" value="F:glycosyltransferase activity"/>
    <property type="evidence" value="ECO:0007669"/>
    <property type="project" value="UniProtKB-KW"/>
</dbReference>
<dbReference type="InterPro" id="IPR037018">
    <property type="entry name" value="GH65_N"/>
</dbReference>
<dbReference type="AlphaFoldDB" id="S0FYU1"/>
<accession>S0FYU1</accession>
<dbReference type="eggNOG" id="COG3459">
    <property type="taxonomic scope" value="Bacteria"/>
</dbReference>
<sequence length="915" mass="102799">MSNNIKNVKWVYTDDKGSFEWKNPHTLNQLYFPICNEAGIMGSVTPTLHGDATTGQHSFLRLPLVMTDLYNTRSARNFWVYSDRTGAYSLTGNSAKQLSELFTENEKTDVTIKGTFLAHTLIREDREAGIKSEIISFAPVTDDAVEIMWVKVTNISGEAITLTPTTALPLYGRSADSQRDHNHWTSLAHRIEMNDYGLEVKPAIMHDERGHKPNSTIYFALAIGENKEKPVGQFPTVTEFIGEGGSFEWPRAVVANIPPYQVPPNRRDGMEAIGAMRFEAAVLAPGETRGYILIEGVTQEKSEVLRCLERYGSAEKVAGALEENMNYWKGRVERISFKTGHESFNKWMRWVALQPILRKIYGNSFLPHFDYGRGGRGWRDLWQDCLALLLQSPEEMKDTLTASFGGVRLDGSNATIIEKGLGRFAADRNKISRVWMDHGIWPYYTTRLYADQTGDVEVFFTELPYWKDHQISRAKARDNSWKPADGTQQKTVSGDVYCGSLLEHVLVQHLTCFHNVGDHNNLKLEDADWNDLLDMANEKGETVPFSAFYGWNLITIAQLLLQYKKVKKTETIPLFKELIALTGLNGRVDYNSAADKRKRLEKYFYAVNNGFSGEKTEVEIHLLAADLTEMGNWILKHVRENEWIESKTGYGFFNGYYNNDGNRVDGDHEDCTRMNLTAQTFAIMSGAATDEQIKKAFKAAKAILKDPDTGGFRLTTPLGPNTLNFGRGYAVVYGEKETGGTFNHMVVMFMNGLYKRGYIKEAYEVFKTIYALPNNTEKAGIYPGIPEYISHEGRGMYHYLSGSASWLLMTVLTEMFGFRGECGDLVLAPKLVKEQFDSNGTAAAHAFFLGKRVELVYSNPQGLDYEDYKIAGIKIDGSAISFDTDGGKSAKIPKAALEQLLDGKDSCTVQVVLGK</sequence>
<dbReference type="InterPro" id="IPR011013">
    <property type="entry name" value="Gal_mutarotase_sf_dom"/>
</dbReference>
<evidence type="ECO:0000313" key="5">
    <source>
        <dbReference type="EMBL" id="EMS73743.1"/>
    </source>
</evidence>
<dbReference type="PANTHER" id="PTHR37469">
    <property type="entry name" value="CELLOBIONIC ACID PHOSPHORYLASE-RELATED"/>
    <property type="match status" value="1"/>
</dbReference>
<feature type="domain" description="Glycosyl hydrolase 94 catalytic" evidence="4">
    <location>
        <begin position="629"/>
        <end position="815"/>
    </location>
</feature>
<dbReference type="GO" id="GO:0005975">
    <property type="term" value="P:carbohydrate metabolic process"/>
    <property type="evidence" value="ECO:0007669"/>
    <property type="project" value="InterPro"/>
</dbReference>
<gene>
    <name evidence="5" type="ORF">CTER_0235</name>
</gene>
<evidence type="ECO:0000313" key="6">
    <source>
        <dbReference type="Proteomes" id="UP000014155"/>
    </source>
</evidence>
<protein>
    <recommendedName>
        <fullName evidence="7">Cellobiose phosphorylase</fullName>
    </recommendedName>
</protein>
<dbReference type="InterPro" id="IPR052047">
    <property type="entry name" value="GH94_Enzymes"/>
</dbReference>
<dbReference type="GO" id="GO:0030246">
    <property type="term" value="F:carbohydrate binding"/>
    <property type="evidence" value="ECO:0007669"/>
    <property type="project" value="InterPro"/>
</dbReference>
<dbReference type="Gene3D" id="2.70.98.40">
    <property type="entry name" value="Glycoside hydrolase, family 65, N-terminal domain"/>
    <property type="match status" value="1"/>
</dbReference>
<evidence type="ECO:0000256" key="2">
    <source>
        <dbReference type="ARBA" id="ARBA00022679"/>
    </source>
</evidence>
<dbReference type="SUPFAM" id="SSF74650">
    <property type="entry name" value="Galactose mutarotase-like"/>
    <property type="match status" value="1"/>
</dbReference>
<dbReference type="SUPFAM" id="SSF48208">
    <property type="entry name" value="Six-hairpin glycosidases"/>
    <property type="match status" value="1"/>
</dbReference>
<dbReference type="PATRIC" id="fig|1195236.3.peg.539"/>
<comment type="caution">
    <text evidence="5">The sequence shown here is derived from an EMBL/GenBank/DDBJ whole genome shotgun (WGS) entry which is preliminary data.</text>
</comment>
<dbReference type="InterPro" id="IPR010383">
    <property type="entry name" value="Glyco_hydrolase_94_b-supersand"/>
</dbReference>
<dbReference type="Pfam" id="PF17167">
    <property type="entry name" value="Glyco_hydro_94"/>
    <property type="match status" value="1"/>
</dbReference>
<evidence type="ECO:0000259" key="3">
    <source>
        <dbReference type="Pfam" id="PF06165"/>
    </source>
</evidence>
<dbReference type="RefSeq" id="WP_004623534.1">
    <property type="nucleotide sequence ID" value="NZ_AORV01000015.1"/>
</dbReference>
<evidence type="ECO:0008006" key="7">
    <source>
        <dbReference type="Google" id="ProtNLM"/>
    </source>
</evidence>